<evidence type="ECO:0000313" key="2">
    <source>
        <dbReference type="EMBL" id="OZG66470.1"/>
    </source>
</evidence>
<gene>
    <name evidence="2" type="ORF">BHAP_0332</name>
</gene>
<dbReference type="AlphaFoldDB" id="A0A261G4X0"/>
<keyword evidence="3" id="KW-1185">Reference proteome</keyword>
<evidence type="ECO:0000256" key="1">
    <source>
        <dbReference type="SAM" id="MobiDB-lite"/>
    </source>
</evidence>
<dbReference type="RefSeq" id="WP_094728963.1">
    <property type="nucleotide sequence ID" value="NZ_MWWY01000005.1"/>
</dbReference>
<name>A0A261G4X0_9BIFI</name>
<accession>A0A261G4X0</accession>
<protein>
    <submittedName>
        <fullName evidence="2">Uncharacterized protein</fullName>
    </submittedName>
</protein>
<comment type="caution">
    <text evidence="2">The sequence shown here is derived from an EMBL/GenBank/DDBJ whole genome shotgun (WGS) entry which is preliminary data.</text>
</comment>
<feature type="region of interest" description="Disordered" evidence="1">
    <location>
        <begin position="56"/>
        <end position="94"/>
    </location>
</feature>
<dbReference type="EMBL" id="MWWY01000005">
    <property type="protein sequence ID" value="OZG66470.1"/>
    <property type="molecule type" value="Genomic_DNA"/>
</dbReference>
<sequence length="137" mass="15433">MFCDAVEPLTRSQVIDIMKAKARDAENHELKGTFGSQRPHFCHFNTVVTTSPVELTEPVSNEPAKHDESEQSVTPAPKHVPTNEFAPTETESVNHTIRVTSPHLKPILLTETDVDDFLDAYRRKLMDAIEEGKRILL</sequence>
<dbReference type="OrthoDB" id="3201900at2"/>
<evidence type="ECO:0000313" key="3">
    <source>
        <dbReference type="Proteomes" id="UP000216074"/>
    </source>
</evidence>
<dbReference type="Proteomes" id="UP000216074">
    <property type="component" value="Unassembled WGS sequence"/>
</dbReference>
<proteinExistence type="predicted"/>
<organism evidence="2 3">
    <name type="scientific">Bifidobacterium hapali</name>
    <dbReference type="NCBI Taxonomy" id="1630172"/>
    <lineage>
        <taxon>Bacteria</taxon>
        <taxon>Bacillati</taxon>
        <taxon>Actinomycetota</taxon>
        <taxon>Actinomycetes</taxon>
        <taxon>Bifidobacteriales</taxon>
        <taxon>Bifidobacteriaceae</taxon>
        <taxon>Bifidobacterium</taxon>
    </lineage>
</organism>
<reference evidence="2 3" key="1">
    <citation type="journal article" date="2017" name="BMC Genomics">
        <title>Comparative genomic and phylogenomic analyses of the Bifidobacteriaceae family.</title>
        <authorList>
            <person name="Lugli G.A."/>
            <person name="Milani C."/>
            <person name="Turroni F."/>
            <person name="Duranti S."/>
            <person name="Mancabelli L."/>
            <person name="Mangifesta M."/>
            <person name="Ferrario C."/>
            <person name="Modesto M."/>
            <person name="Mattarelli P."/>
            <person name="Jiri K."/>
            <person name="van Sinderen D."/>
            <person name="Ventura M."/>
        </authorList>
    </citation>
    <scope>NUCLEOTIDE SEQUENCE [LARGE SCALE GENOMIC DNA]</scope>
    <source>
        <strain evidence="2 3">DSM 100202</strain>
    </source>
</reference>